<protein>
    <submittedName>
        <fullName evidence="1">Uncharacterized protein</fullName>
    </submittedName>
</protein>
<reference evidence="1 2" key="1">
    <citation type="submission" date="2017-12" db="EMBL/GenBank/DDBJ databases">
        <title>Integrating genomic resources of turbot (Scophthalmus maximus) in depth evaluation of genetic and physical mapping variation across individuals.</title>
        <authorList>
            <person name="Martinez P."/>
        </authorList>
    </citation>
    <scope>NUCLEOTIDE SEQUENCE [LARGE SCALE GENOMIC DNA]</scope>
</reference>
<dbReference type="Proteomes" id="UP000246464">
    <property type="component" value="Chromosome 5"/>
</dbReference>
<sequence length="92" mass="10306">MSYQQQRISSLRGRFEVASLKLIAGRASSVRSLRLRKDRAAVCSFVDTKHFCCADPDFKGDVCLTMIIRRSFTAQTFDVTAHAHICDDCFAG</sequence>
<gene>
    <name evidence="1" type="ORF">SMAX5B_003246</name>
</gene>
<accession>A0A2U9BE57</accession>
<proteinExistence type="predicted"/>
<organism evidence="1 2">
    <name type="scientific">Scophthalmus maximus</name>
    <name type="common">Turbot</name>
    <name type="synonym">Psetta maxima</name>
    <dbReference type="NCBI Taxonomy" id="52904"/>
    <lineage>
        <taxon>Eukaryota</taxon>
        <taxon>Metazoa</taxon>
        <taxon>Chordata</taxon>
        <taxon>Craniata</taxon>
        <taxon>Vertebrata</taxon>
        <taxon>Euteleostomi</taxon>
        <taxon>Actinopterygii</taxon>
        <taxon>Neopterygii</taxon>
        <taxon>Teleostei</taxon>
        <taxon>Neoteleostei</taxon>
        <taxon>Acanthomorphata</taxon>
        <taxon>Carangaria</taxon>
        <taxon>Pleuronectiformes</taxon>
        <taxon>Pleuronectoidei</taxon>
        <taxon>Scophthalmidae</taxon>
        <taxon>Scophthalmus</taxon>
    </lineage>
</organism>
<dbReference type="AlphaFoldDB" id="A0A2U9BE57"/>
<keyword evidence="2" id="KW-1185">Reference proteome</keyword>
<evidence type="ECO:0000313" key="1">
    <source>
        <dbReference type="EMBL" id="AWP02060.1"/>
    </source>
</evidence>
<evidence type="ECO:0000313" key="2">
    <source>
        <dbReference type="Proteomes" id="UP000246464"/>
    </source>
</evidence>
<dbReference type="EMBL" id="CP026247">
    <property type="protein sequence ID" value="AWP02060.1"/>
    <property type="molecule type" value="Genomic_DNA"/>
</dbReference>
<name>A0A2U9BE57_SCOMX</name>